<dbReference type="PANTHER" id="PTHR42729">
    <property type="entry name" value="OLIGO/DIPEPTIDE TRANSPORT, PERMEASE PROTEIN (DPPC-2)"/>
    <property type="match status" value="1"/>
</dbReference>
<evidence type="ECO:0000259" key="6">
    <source>
        <dbReference type="PROSITE" id="PS50928"/>
    </source>
</evidence>
<organism evidence="7 8">
    <name type="scientific">Natronococcus pandeyae</name>
    <dbReference type="NCBI Taxonomy" id="2055836"/>
    <lineage>
        <taxon>Archaea</taxon>
        <taxon>Methanobacteriati</taxon>
        <taxon>Methanobacteriota</taxon>
        <taxon>Stenosarchaea group</taxon>
        <taxon>Halobacteria</taxon>
        <taxon>Halobacteriales</taxon>
        <taxon>Natrialbaceae</taxon>
        <taxon>Natronococcus</taxon>
    </lineage>
</organism>
<feature type="transmembrane region" description="Helical" evidence="5">
    <location>
        <begin position="153"/>
        <end position="173"/>
    </location>
</feature>
<gene>
    <name evidence="7" type="ORF">CV102_14560</name>
</gene>
<keyword evidence="8" id="KW-1185">Reference proteome</keyword>
<keyword evidence="3 5" id="KW-1133">Transmembrane helix</keyword>
<keyword evidence="2 5" id="KW-0812">Transmembrane</keyword>
<dbReference type="Proteomes" id="UP000766904">
    <property type="component" value="Unassembled WGS sequence"/>
</dbReference>
<dbReference type="SUPFAM" id="SSF161098">
    <property type="entry name" value="MetI-like"/>
    <property type="match status" value="1"/>
</dbReference>
<evidence type="ECO:0000313" key="8">
    <source>
        <dbReference type="Proteomes" id="UP000766904"/>
    </source>
</evidence>
<dbReference type="InterPro" id="IPR000515">
    <property type="entry name" value="MetI-like"/>
</dbReference>
<feature type="transmembrane region" description="Helical" evidence="5">
    <location>
        <begin position="283"/>
        <end position="306"/>
    </location>
</feature>
<dbReference type="PANTHER" id="PTHR42729:SF1">
    <property type="entry name" value="OLIGO_DIPEPTIDE TRANSPORT, PERMEASE PROTEIN (DPPC-2)"/>
    <property type="match status" value="1"/>
</dbReference>
<dbReference type="RefSeq" id="WP_148858715.1">
    <property type="nucleotide sequence ID" value="NZ_PHNJ01000007.1"/>
</dbReference>
<keyword evidence="5" id="KW-0813">Transport</keyword>
<dbReference type="AlphaFoldDB" id="A0A8J8Q0L6"/>
<evidence type="ECO:0000256" key="1">
    <source>
        <dbReference type="ARBA" id="ARBA00004141"/>
    </source>
</evidence>
<keyword evidence="4 5" id="KW-0472">Membrane</keyword>
<feature type="transmembrane region" description="Helical" evidence="5">
    <location>
        <begin position="185"/>
        <end position="209"/>
    </location>
</feature>
<evidence type="ECO:0000256" key="4">
    <source>
        <dbReference type="ARBA" id="ARBA00023136"/>
    </source>
</evidence>
<dbReference type="GO" id="GO:0055085">
    <property type="term" value="P:transmembrane transport"/>
    <property type="evidence" value="ECO:0007669"/>
    <property type="project" value="InterPro"/>
</dbReference>
<dbReference type="GO" id="GO:0005886">
    <property type="term" value="C:plasma membrane"/>
    <property type="evidence" value="ECO:0007669"/>
    <property type="project" value="UniProtKB-SubCell"/>
</dbReference>
<evidence type="ECO:0000256" key="2">
    <source>
        <dbReference type="ARBA" id="ARBA00022692"/>
    </source>
</evidence>
<feature type="transmembrane region" description="Helical" evidence="5">
    <location>
        <begin position="215"/>
        <end position="233"/>
    </location>
</feature>
<name>A0A8J8Q0L6_9EURY</name>
<comment type="similarity">
    <text evidence="5">Belongs to the binding-protein-dependent transport system permease family.</text>
</comment>
<reference evidence="7" key="1">
    <citation type="submission" date="2017-11" db="EMBL/GenBank/DDBJ databases">
        <authorList>
            <person name="Kajale S.C."/>
            <person name="Sharma A."/>
        </authorList>
    </citation>
    <scope>NUCLEOTIDE SEQUENCE</scope>
    <source>
        <strain evidence="7">LS1_42</strain>
    </source>
</reference>
<dbReference type="CDD" id="cd06261">
    <property type="entry name" value="TM_PBP2"/>
    <property type="match status" value="1"/>
</dbReference>
<protein>
    <submittedName>
        <fullName evidence="7">ABC transporter permease</fullName>
    </submittedName>
</protein>
<dbReference type="PROSITE" id="PS50928">
    <property type="entry name" value="ABC_TM1"/>
    <property type="match status" value="1"/>
</dbReference>
<dbReference type="EMBL" id="PHNJ01000007">
    <property type="protein sequence ID" value="TYL37940.1"/>
    <property type="molecule type" value="Genomic_DNA"/>
</dbReference>
<dbReference type="InterPro" id="IPR035906">
    <property type="entry name" value="MetI-like_sf"/>
</dbReference>
<comment type="subcellular location">
    <subcellularLocation>
        <location evidence="5">Cell membrane</location>
        <topology evidence="5">Multi-pass membrane protein</topology>
    </subcellularLocation>
    <subcellularLocation>
        <location evidence="1">Membrane</location>
        <topology evidence="1">Multi-pass membrane protein</topology>
    </subcellularLocation>
</comment>
<evidence type="ECO:0000256" key="3">
    <source>
        <dbReference type="ARBA" id="ARBA00022989"/>
    </source>
</evidence>
<feature type="transmembrane region" description="Helical" evidence="5">
    <location>
        <begin position="326"/>
        <end position="344"/>
    </location>
</feature>
<proteinExistence type="inferred from homology"/>
<dbReference type="OrthoDB" id="312811at2157"/>
<dbReference type="Pfam" id="PF00528">
    <property type="entry name" value="BPD_transp_1"/>
    <property type="match status" value="1"/>
</dbReference>
<evidence type="ECO:0000313" key="7">
    <source>
        <dbReference type="EMBL" id="TYL37940.1"/>
    </source>
</evidence>
<accession>A0A8J8Q0L6</accession>
<sequence length="371" mass="40607">MSHTNESGLETNEQLSDEQLFGHLSEAETVDLSRRERFERALDAYVLAPGRVAWNDWRTQVGIVVISLFVFFGTIGPRLVTAPGTNQAPNNLQPFHGGIAALWEEGGWIDFGSAHELSVGAISIPGFVIRFPLGADNYGTPIGRNLIHATPDMLEMVVAGALVSVGLAAIFGITAGYKGGKLDEFLMYVTDVVMTMPGLPLLIVLTAIWAPRQAWLVGVVLAIDAWPGLARALRSQVLTLRQESYVEASRTMGIPSRTILSRDISPQLMPYILINFANAGRQVVFGSVALYFLGVLPFTSANWGIMMQTAYSEAHALVNLSNFYQIFWPMAAVVVLSFGLILFAQGMDRVFNPRIRARHAKKVGSDEEQLN</sequence>
<comment type="caution">
    <text evidence="7">The sequence shown here is derived from an EMBL/GenBank/DDBJ whole genome shotgun (WGS) entry which is preliminary data.</text>
</comment>
<evidence type="ECO:0000256" key="5">
    <source>
        <dbReference type="RuleBase" id="RU363032"/>
    </source>
</evidence>
<feature type="transmembrane region" description="Helical" evidence="5">
    <location>
        <begin position="61"/>
        <end position="80"/>
    </location>
</feature>
<dbReference type="Gene3D" id="1.10.3720.10">
    <property type="entry name" value="MetI-like"/>
    <property type="match status" value="1"/>
</dbReference>
<feature type="domain" description="ABC transmembrane type-1" evidence="6">
    <location>
        <begin position="154"/>
        <end position="344"/>
    </location>
</feature>